<proteinExistence type="predicted"/>
<organism evidence="1 2">
    <name type="scientific">Prymnesium parvum</name>
    <name type="common">Toxic golden alga</name>
    <dbReference type="NCBI Taxonomy" id="97485"/>
    <lineage>
        <taxon>Eukaryota</taxon>
        <taxon>Haptista</taxon>
        <taxon>Haptophyta</taxon>
        <taxon>Prymnesiophyceae</taxon>
        <taxon>Prymnesiales</taxon>
        <taxon>Prymnesiaceae</taxon>
        <taxon>Prymnesium</taxon>
    </lineage>
</organism>
<sequence length="243" mass="27415">MQSAGRTVQRSAWRCRWSIQGGHTPQFPRQPSRSSRTLSLERAVSILATSAAYDLRDSQSTVVLPMFWHYRAVALESDTHGENIFRWPDQVDGRRYRMLVLILDDERLEQAYADESEFNCLPAQARAALNTDELPLLVRLQYMNECHALNTAAAMALSRHASRHGLRFTVSSDKTDRVCCVDSIGWAWGAAPNGVQLAVTQARTERVRFQAHGHQYVTFHLEDGGEWILDLAAAQFGDASRKV</sequence>
<dbReference type="Proteomes" id="UP001515480">
    <property type="component" value="Unassembled WGS sequence"/>
</dbReference>
<dbReference type="EMBL" id="JBGBPQ010000012">
    <property type="protein sequence ID" value="KAL1514584.1"/>
    <property type="molecule type" value="Genomic_DNA"/>
</dbReference>
<gene>
    <name evidence="1" type="ORF">AB1Y20_003678</name>
</gene>
<keyword evidence="2" id="KW-1185">Reference proteome</keyword>
<name>A0AB34J7N0_PRYPA</name>
<accession>A0AB34J7N0</accession>
<evidence type="ECO:0000313" key="2">
    <source>
        <dbReference type="Proteomes" id="UP001515480"/>
    </source>
</evidence>
<comment type="caution">
    <text evidence="1">The sequence shown here is derived from an EMBL/GenBank/DDBJ whole genome shotgun (WGS) entry which is preliminary data.</text>
</comment>
<evidence type="ECO:0000313" key="1">
    <source>
        <dbReference type="EMBL" id="KAL1514584.1"/>
    </source>
</evidence>
<reference evidence="1 2" key="1">
    <citation type="journal article" date="2024" name="Science">
        <title>Giant polyketide synthase enzymes in the biosynthesis of giant marine polyether toxins.</title>
        <authorList>
            <person name="Fallon T.R."/>
            <person name="Shende V.V."/>
            <person name="Wierzbicki I.H."/>
            <person name="Pendleton A.L."/>
            <person name="Watervoot N.F."/>
            <person name="Auber R.P."/>
            <person name="Gonzalez D.J."/>
            <person name="Wisecaver J.H."/>
            <person name="Moore B.S."/>
        </authorList>
    </citation>
    <scope>NUCLEOTIDE SEQUENCE [LARGE SCALE GENOMIC DNA]</scope>
    <source>
        <strain evidence="1 2">12B1</strain>
    </source>
</reference>
<protein>
    <submittedName>
        <fullName evidence="1">Uncharacterized protein</fullName>
    </submittedName>
</protein>
<dbReference type="AlphaFoldDB" id="A0AB34J7N0"/>